<dbReference type="Proteomes" id="UP000502823">
    <property type="component" value="Unassembled WGS sequence"/>
</dbReference>
<feature type="coiled-coil region" evidence="1">
    <location>
        <begin position="349"/>
        <end position="383"/>
    </location>
</feature>
<feature type="compositionally biased region" description="Basic and acidic residues" evidence="2">
    <location>
        <begin position="691"/>
        <end position="705"/>
    </location>
</feature>
<gene>
    <name evidence="3" type="ORF">Cfor_09406</name>
</gene>
<comment type="caution">
    <text evidence="3">The sequence shown here is derived from an EMBL/GenBank/DDBJ whole genome shotgun (WGS) entry which is preliminary data.</text>
</comment>
<protein>
    <submittedName>
        <fullName evidence="3">Uncharacterized protein</fullName>
    </submittedName>
</protein>
<sequence length="741" mass="86035">MWVLKDLNVQRTQHLDQASNALQPEQHVESEIEQNTGIVLPYEKSGTDVVQKAENVMKTATTEAINLMRYQVEKKVEFVVLDCKAQELCQEEGAAKMRCLKIQMENEALSQEKDSYLKSCGELAVRVKNALGICRLLKEHLEKLQLTAEQMGKVKSELSVTFSGLLDDLNSRAQNRKREILEYQNNIESLKNTVTEEHQLRVCEINDANSNYQRQVEILNEKMLILKEEEGKYSTLKLKDEELEHSITEEELKLKEKLKQAHESLQSLDCANQTLETDINSYKSKQKQLEISSYGLTIERECLKRQVIDLEEWFETVSNEENVLAAELDSAKQKLSYYEAERAAKCKQEHTIEAEIADLLQQKYELEDELKDMSRKLEDARTKHKCSTQDVINLRMMVEKIRSENQVLSDSYRSELLDLESELNIVKEEVDSKHNKLKEQKNAITALQQELEKENTLQKSLQLELQSLKATATDEETRMETLRTFIEDEKTKSEELNRLLLIKQSEVKKLKEEVETKFKEHTDYKKEVLVAINEKREEIKAAKEKQEKMDCERDRKRQEIMEGLRVCREASIKQADEKEAELNEQRKKNYNLKENLKSIIASKQKFIYRTCMGLNTCRINERSRLSDGTYIDINSHRQAYMEAKCDDQVTSDSDRSSIDFCDLVNKLHTGKRTDQLQSQNPVKKRRLAMHIEPEKVQPGRMKGDHPQSVYDTPPSEQQVKSGSFKSGKHKQTKPVDILSSL</sequence>
<feature type="region of interest" description="Disordered" evidence="2">
    <location>
        <begin position="691"/>
        <end position="741"/>
    </location>
</feature>
<keyword evidence="1" id="KW-0175">Coiled coil</keyword>
<evidence type="ECO:0000256" key="1">
    <source>
        <dbReference type="SAM" id="Coils"/>
    </source>
</evidence>
<feature type="coiled-coil region" evidence="1">
    <location>
        <begin position="166"/>
        <end position="292"/>
    </location>
</feature>
<evidence type="ECO:0000313" key="4">
    <source>
        <dbReference type="Proteomes" id="UP000502823"/>
    </source>
</evidence>
<name>A0A6L2PZG2_COPFO</name>
<evidence type="ECO:0000256" key="2">
    <source>
        <dbReference type="SAM" id="MobiDB-lite"/>
    </source>
</evidence>
<organism evidence="3 4">
    <name type="scientific">Coptotermes formosanus</name>
    <name type="common">Formosan subterranean termite</name>
    <dbReference type="NCBI Taxonomy" id="36987"/>
    <lineage>
        <taxon>Eukaryota</taxon>
        <taxon>Metazoa</taxon>
        <taxon>Ecdysozoa</taxon>
        <taxon>Arthropoda</taxon>
        <taxon>Hexapoda</taxon>
        <taxon>Insecta</taxon>
        <taxon>Pterygota</taxon>
        <taxon>Neoptera</taxon>
        <taxon>Polyneoptera</taxon>
        <taxon>Dictyoptera</taxon>
        <taxon>Blattodea</taxon>
        <taxon>Blattoidea</taxon>
        <taxon>Termitoidae</taxon>
        <taxon>Rhinotermitidae</taxon>
        <taxon>Coptotermes</taxon>
    </lineage>
</organism>
<dbReference type="InParanoid" id="A0A6L2PZG2"/>
<feature type="coiled-coil region" evidence="1">
    <location>
        <begin position="409"/>
        <end position="595"/>
    </location>
</feature>
<evidence type="ECO:0000313" key="3">
    <source>
        <dbReference type="EMBL" id="GFG36672.1"/>
    </source>
</evidence>
<keyword evidence="4" id="KW-1185">Reference proteome</keyword>
<dbReference type="EMBL" id="BLKM01000655">
    <property type="protein sequence ID" value="GFG36672.1"/>
    <property type="molecule type" value="Genomic_DNA"/>
</dbReference>
<feature type="compositionally biased region" description="Polar residues" evidence="2">
    <location>
        <begin position="714"/>
        <end position="724"/>
    </location>
</feature>
<proteinExistence type="predicted"/>
<dbReference type="AlphaFoldDB" id="A0A6L2PZG2"/>
<dbReference type="OrthoDB" id="8192473at2759"/>
<accession>A0A6L2PZG2</accession>
<reference evidence="4" key="1">
    <citation type="submission" date="2020-01" db="EMBL/GenBank/DDBJ databases">
        <title>Draft genome sequence of the Termite Coptotermes fromosanus.</title>
        <authorList>
            <person name="Itakura S."/>
            <person name="Yosikawa Y."/>
            <person name="Umezawa K."/>
        </authorList>
    </citation>
    <scope>NUCLEOTIDE SEQUENCE [LARGE SCALE GENOMIC DNA]</scope>
</reference>